<evidence type="ECO:0000256" key="3">
    <source>
        <dbReference type="SAM" id="Phobius"/>
    </source>
</evidence>
<feature type="transmembrane region" description="Helical" evidence="3">
    <location>
        <begin position="717"/>
        <end position="737"/>
    </location>
</feature>
<feature type="transmembrane region" description="Helical" evidence="3">
    <location>
        <begin position="366"/>
        <end position="385"/>
    </location>
</feature>
<keyword evidence="3" id="KW-0472">Membrane</keyword>
<feature type="transmembrane region" description="Helical" evidence="3">
    <location>
        <begin position="958"/>
        <end position="978"/>
    </location>
</feature>
<evidence type="ECO:0000313" key="4">
    <source>
        <dbReference type="EMBL" id="CAB3388039.1"/>
    </source>
</evidence>
<dbReference type="GO" id="GO:0043252">
    <property type="term" value="P:sodium-independent organic anion transport"/>
    <property type="evidence" value="ECO:0007669"/>
    <property type="project" value="TreeGrafter"/>
</dbReference>
<feature type="transmembrane region" description="Helical" evidence="3">
    <location>
        <begin position="603"/>
        <end position="624"/>
    </location>
</feature>
<dbReference type="NCBIfam" id="TIGR00805">
    <property type="entry name" value="oat"/>
    <property type="match status" value="2"/>
</dbReference>
<feature type="transmembrane region" description="Helical" evidence="3">
    <location>
        <begin position="1094"/>
        <end position="1114"/>
    </location>
</feature>
<dbReference type="Proteomes" id="UP000494165">
    <property type="component" value="Unassembled WGS sequence"/>
</dbReference>
<feature type="transmembrane region" description="Helical" evidence="3">
    <location>
        <begin position="1062"/>
        <end position="1082"/>
    </location>
</feature>
<dbReference type="GO" id="GO:0016323">
    <property type="term" value="C:basolateral plasma membrane"/>
    <property type="evidence" value="ECO:0007669"/>
    <property type="project" value="TreeGrafter"/>
</dbReference>
<dbReference type="SUPFAM" id="SSF103473">
    <property type="entry name" value="MFS general substrate transporter"/>
    <property type="match status" value="2"/>
</dbReference>
<feature type="transmembrane region" description="Helical" evidence="3">
    <location>
        <begin position="180"/>
        <end position="203"/>
    </location>
</feature>
<name>A0A8S1E6T1_9INSE</name>
<protein>
    <recommendedName>
        <fullName evidence="6">Solute carrier organic anion transporter family member</fullName>
    </recommendedName>
</protein>
<feature type="transmembrane region" description="Helical" evidence="3">
    <location>
        <begin position="397"/>
        <end position="418"/>
    </location>
</feature>
<feature type="transmembrane region" description="Helical" evidence="3">
    <location>
        <begin position="1023"/>
        <end position="1042"/>
    </location>
</feature>
<comment type="caution">
    <text evidence="4">The sequence shown here is derived from an EMBL/GenBank/DDBJ whole genome shotgun (WGS) entry which is preliminary data.</text>
</comment>
<feature type="transmembrane region" description="Helical" evidence="3">
    <location>
        <begin position="916"/>
        <end position="938"/>
    </location>
</feature>
<dbReference type="PANTHER" id="PTHR11388:SF76">
    <property type="entry name" value="SOLUTE CARRIER ORGANIC ANION TRANSPORTER FAMILY MEMBER"/>
    <property type="match status" value="1"/>
</dbReference>
<feature type="transmembrane region" description="Helical" evidence="3">
    <location>
        <begin position="514"/>
        <end position="532"/>
    </location>
</feature>
<keyword evidence="3" id="KW-0812">Transmembrane</keyword>
<proteinExistence type="predicted"/>
<feature type="transmembrane region" description="Helical" evidence="3">
    <location>
        <begin position="785"/>
        <end position="807"/>
    </location>
</feature>
<feature type="transmembrane region" description="Helical" evidence="3">
    <location>
        <begin position="327"/>
        <end position="346"/>
    </location>
</feature>
<dbReference type="InterPro" id="IPR004156">
    <property type="entry name" value="OATP"/>
</dbReference>
<feature type="transmembrane region" description="Helical" evidence="3">
    <location>
        <begin position="552"/>
        <end position="572"/>
    </location>
</feature>
<dbReference type="GO" id="GO:0015347">
    <property type="term" value="F:sodium-independent organic anion transmembrane transporter activity"/>
    <property type="evidence" value="ECO:0007669"/>
    <property type="project" value="TreeGrafter"/>
</dbReference>
<feature type="transmembrane region" description="Helical" evidence="3">
    <location>
        <begin position="871"/>
        <end position="895"/>
    </location>
</feature>
<dbReference type="PANTHER" id="PTHR11388">
    <property type="entry name" value="ORGANIC ANION TRANSPORTER"/>
    <property type="match status" value="1"/>
</dbReference>
<feature type="transmembrane region" description="Helical" evidence="3">
    <location>
        <begin position="67"/>
        <end position="91"/>
    </location>
</feature>
<gene>
    <name evidence="4" type="ORF">CLODIP_2_CD11281</name>
</gene>
<dbReference type="CDD" id="cd17336">
    <property type="entry name" value="MFS_SLCO_OATP"/>
    <property type="match status" value="2"/>
</dbReference>
<evidence type="ECO:0000313" key="5">
    <source>
        <dbReference type="Proteomes" id="UP000494165"/>
    </source>
</evidence>
<dbReference type="OrthoDB" id="5062115at2759"/>
<dbReference type="Gene3D" id="1.20.1250.20">
    <property type="entry name" value="MFS general substrate transporter like domains"/>
    <property type="match status" value="2"/>
</dbReference>
<evidence type="ECO:0000256" key="2">
    <source>
        <dbReference type="SAM" id="MobiDB-lite"/>
    </source>
</evidence>
<reference evidence="4 5" key="1">
    <citation type="submission" date="2020-04" db="EMBL/GenBank/DDBJ databases">
        <authorList>
            <person name="Alioto T."/>
            <person name="Alioto T."/>
            <person name="Gomez Garrido J."/>
        </authorList>
    </citation>
    <scope>NUCLEOTIDE SEQUENCE [LARGE SCALE GENOMIC DNA]</scope>
</reference>
<feature type="transmembrane region" description="Helical" evidence="3">
    <location>
        <begin position="98"/>
        <end position="120"/>
    </location>
</feature>
<accession>A0A8S1E6T1</accession>
<feature type="transmembrane region" description="Helical" evidence="3">
    <location>
        <begin position="757"/>
        <end position="778"/>
    </location>
</feature>
<dbReference type="EMBL" id="CADEPI010000681">
    <property type="protein sequence ID" value="CAB3388039.1"/>
    <property type="molecule type" value="Genomic_DNA"/>
</dbReference>
<feature type="transmembrane region" description="Helical" evidence="3">
    <location>
        <begin position="215"/>
        <end position="242"/>
    </location>
</feature>
<keyword evidence="3" id="KW-1133">Transmembrane helix</keyword>
<dbReference type="Pfam" id="PF03137">
    <property type="entry name" value="OATP"/>
    <property type="match status" value="2"/>
</dbReference>
<dbReference type="InterPro" id="IPR036259">
    <property type="entry name" value="MFS_trans_sf"/>
</dbReference>
<feature type="region of interest" description="Disordered" evidence="2">
    <location>
        <begin position="636"/>
        <end position="667"/>
    </location>
</feature>
<sequence length="1248" mass="137720">MLLTERKDTLCGLGPCFTSRWLTKKFANISSFMCVYLLLTMISDAAFSYPHSINTTIEKRYKISSGVIGVITGFNDVVASLCAIFGTYYISKRHRPRWIGIGAVIVAIHCFVNFLPSYIWGPGEDVKNLTEEHFNSSNSDMQMSLKSNTLCRAGLNDSLLGAECSSDSQDSGDWLKPLHVFFLAQFINGLGSFVLFTLGSTYLDDNCDKATAPILIAITNVVRTAAPMLGGIITKFCLSTFVSLELTPTITPADPRWIGAWWMGWLILGISLLLVAVPISMFPETLPAMAGRRQRVLVERRGTAVASAERNLKDFWKTLKRLLSNKVALYSILSMVLYVSGIQVPASYMVKNYEAQYRIPAENAGFYYMISSSGPSMIGVIISGQAMSTFKPSARSVAIWGMIATSLSLVGSTAYPFLGCNATDLQMKRIDSQRGNPYLADCKCDFVKFSPVCFKANETSFVSACHAGCRDFVTEGEKIKEFTHCLSLETHPSADIELEHTVSPGMCRTECNDMWVLNLWLTAAIAFVTSSARTGQMLTILRCVDARDKEMVLSLVIAFIHILPMALAPFAFGKLIDGTCIMWEKTCSGLGNCWLHNTVDMRYFFYSLVIAFLMLQLIFDFGVFCKVGHVKIFDDEEEDDEEEDEDQNRNKKLGHASTEEVSADTRISRVEQNESHGNGFSHDELNQSCILCCLYRCPNSDDTLLKFIRNAGATCHFLRLVVLQTAMVATTMSYVYFVATLTTMERRFKIPSKTTGLMLSGNEISQILLSLVLTYFGGRGNRPRWIAAGVAISALSCFILALPHLVYGPGRSALALTKEFHGEVNNTYLQSSIIALTSPICGTAFSERQTQIEQSCTSEDENNSTDGNYSLVPILLVFLSQFVLGIGTTLYWALGQIYLDDNAGKAKTPLFLGLTLALRTLGPAFGFVIAFGCLNIYIDPFVTPTISMSDPRWLGAWWLGWIFLGVMMLVFAVLISLFPHELPPKASKKGIKLQAPLLAQREPEKPGLKEFPRALKRILSNKLLMTNIASSTFYILGASGYITYVTKYMEVQYNKTAANAGILAGTSGLLAMTLGFLVSGYVISKFQPRAKYVLGWNVVTGLTYILAEISFIFIGCPDVLVQGFNSFGEQYNLTSECNAACSCPDNLHFSPICINETTFFSACHAGCQNIFEGPEGTNRNVTFSQCSCAASTFLTQFTDSESFGDLLATEGTCIPECPNMFLWFLIGTYIMHMIGSSGKVGNILVNFR</sequence>
<evidence type="ECO:0008006" key="6">
    <source>
        <dbReference type="Google" id="ProtNLM"/>
    </source>
</evidence>
<evidence type="ECO:0000256" key="1">
    <source>
        <dbReference type="ARBA" id="ARBA00023157"/>
    </source>
</evidence>
<dbReference type="AlphaFoldDB" id="A0A8S1E6T1"/>
<organism evidence="4 5">
    <name type="scientific">Cloeon dipterum</name>
    <dbReference type="NCBI Taxonomy" id="197152"/>
    <lineage>
        <taxon>Eukaryota</taxon>
        <taxon>Metazoa</taxon>
        <taxon>Ecdysozoa</taxon>
        <taxon>Arthropoda</taxon>
        <taxon>Hexapoda</taxon>
        <taxon>Insecta</taxon>
        <taxon>Pterygota</taxon>
        <taxon>Palaeoptera</taxon>
        <taxon>Ephemeroptera</taxon>
        <taxon>Pisciforma</taxon>
        <taxon>Baetidae</taxon>
        <taxon>Cloeon</taxon>
    </lineage>
</organism>
<feature type="transmembrane region" description="Helical" evidence="3">
    <location>
        <begin position="262"/>
        <end position="283"/>
    </location>
</feature>
<feature type="transmembrane region" description="Helical" evidence="3">
    <location>
        <begin position="26"/>
        <end position="47"/>
    </location>
</feature>
<keyword evidence="1" id="KW-1015">Disulfide bond</keyword>
<feature type="compositionally biased region" description="Acidic residues" evidence="2">
    <location>
        <begin position="636"/>
        <end position="646"/>
    </location>
</feature>
<keyword evidence="5" id="KW-1185">Reference proteome</keyword>